<evidence type="ECO:0000259" key="4">
    <source>
        <dbReference type="PROSITE" id="PS50887"/>
    </source>
</evidence>
<feature type="transmembrane region" description="Helical" evidence="1">
    <location>
        <begin position="275"/>
        <end position="292"/>
    </location>
</feature>
<dbReference type="Pfam" id="PF05226">
    <property type="entry name" value="CHASE2"/>
    <property type="match status" value="1"/>
</dbReference>
<dbReference type="InterPro" id="IPR007890">
    <property type="entry name" value="CHASE2"/>
</dbReference>
<dbReference type="InterPro" id="IPR029787">
    <property type="entry name" value="Nucleotide_cyclase"/>
</dbReference>
<dbReference type="OrthoDB" id="9814202at2"/>
<evidence type="ECO:0000259" key="2">
    <source>
        <dbReference type="PROSITE" id="PS50112"/>
    </source>
</evidence>
<gene>
    <name evidence="5" type="ORF">BSZ18_37425</name>
</gene>
<organism evidence="5 6">
    <name type="scientific">Bradyrhizobium canariense</name>
    <dbReference type="NCBI Taxonomy" id="255045"/>
    <lineage>
        <taxon>Bacteria</taxon>
        <taxon>Pseudomonadati</taxon>
        <taxon>Pseudomonadota</taxon>
        <taxon>Alphaproteobacteria</taxon>
        <taxon>Hyphomicrobiales</taxon>
        <taxon>Nitrobacteraceae</taxon>
        <taxon>Bradyrhizobium</taxon>
    </lineage>
</organism>
<dbReference type="Gene3D" id="3.30.70.270">
    <property type="match status" value="1"/>
</dbReference>
<dbReference type="CDD" id="cd01948">
    <property type="entry name" value="EAL"/>
    <property type="match status" value="1"/>
</dbReference>
<dbReference type="PANTHER" id="PTHR44757">
    <property type="entry name" value="DIGUANYLATE CYCLASE DGCP"/>
    <property type="match status" value="1"/>
</dbReference>
<keyword evidence="5" id="KW-0418">Kinase</keyword>
<dbReference type="PANTHER" id="PTHR44757:SF2">
    <property type="entry name" value="BIOFILM ARCHITECTURE MAINTENANCE PROTEIN MBAA"/>
    <property type="match status" value="1"/>
</dbReference>
<proteinExistence type="predicted"/>
<dbReference type="SMART" id="SM01080">
    <property type="entry name" value="CHASE2"/>
    <property type="match status" value="1"/>
</dbReference>
<evidence type="ECO:0000313" key="5">
    <source>
        <dbReference type="EMBL" id="OSJ01518.1"/>
    </source>
</evidence>
<name>A0A1X3FMR7_9BRAD</name>
<sequence length="918" mass="99150">MRGRIGVTRYRPHILVVTALAIVLSTGWHGALRNALTDLRFAWQSRAASGNVVVVAIDAPSIDQIGVWPWPRRLHAELLHRLEAAGAQDVAFDVDFSSPSDPASDEAFVNALRKAGGSTILPSFKQPAPNGGAAHINRPLKPFGNQSWPALVNVAIESDGLVRRYPFGEKLGDAVMPSMAVVLAGQNANRRPPFLIDFSIRANSVPSVSYVDVLRGETGALDKLRDKKIIIGATALELGDRFSVPNGRIISGPILQALAAESILQNRMLRWTSDTGMILGLAGICLLMVYSWRRFGPGIRAAILISAGAVFELLAVLVQARWPFIIDTSLFHIAIVAYLTAIALDEIDFRGLLGRIAESRFHRIAMSLGDGLVCTDEGQLITVWNPGASATFGYMPAEIIGRPFETLCAVSVDGDARPSMRDAARQALLVPGGAVVVEFEGRRKNGETFPVEASFSGWQGTDGFQYGAILRDISVRKREAERVRYLAEYDALTGLANRNTLHAGLVGMIADAGQRPCEVALLVIGLDGFQSINDMLGHSAGDLVLQAVAGRLRAEARGAVVARLSGDEFAIARKGADGDPPIAEFAERIARAFEAPLATGTRQHRVRISIGVAIHPEGGHNADDLLSNAHLALSKAKLTRRGSHVIFESAIREELENRLTLESELALAADRGEFELFYQPQVRLVDASLVGAEALIRWRHPVRGYVSPGEFMPVVNSSALSERIGNWVMENACRQARAWELSGDRVRVAINLSPSQLHSGDLAHSVAGMLEATGLTPSLLELEVTEDILLHDEARVLDMFKRIQQLGVRVLFDDFGTGYASLSYLKKFPLDGLKIDRSFVFGLLADSDDAAIVGSTIGLSKQLGLTVVAEGIENRATADFLVSMGCEEGQGYFFGRPMPAEAFERQFLAAECAAVSAA</sequence>
<reference evidence="5 6" key="1">
    <citation type="submission" date="2017-03" db="EMBL/GenBank/DDBJ databases">
        <title>Whole genome sequences of fourteen strains of Bradyrhizobium canariense and one strain of Bradyrhizobium japonicum isolated from Lupinus (Papilionoideae: Genisteae) species in Algeria.</title>
        <authorList>
            <person name="Crovadore J."/>
            <person name="Chekireb D."/>
            <person name="Brachmann A."/>
            <person name="Chablais R."/>
            <person name="Cochard B."/>
            <person name="Lefort F."/>
        </authorList>
    </citation>
    <scope>NUCLEOTIDE SEQUENCE [LARGE SCALE GENOMIC DNA]</scope>
    <source>
        <strain evidence="5 6">UBMA195</strain>
    </source>
</reference>
<feature type="domain" description="EAL" evidence="3">
    <location>
        <begin position="658"/>
        <end position="911"/>
    </location>
</feature>
<dbReference type="PROSITE" id="PS50112">
    <property type="entry name" value="PAS"/>
    <property type="match status" value="1"/>
</dbReference>
<protein>
    <submittedName>
        <fullName evidence="5">Histidine kinase</fullName>
    </submittedName>
</protein>
<dbReference type="Gene3D" id="3.30.450.20">
    <property type="entry name" value="PAS domain"/>
    <property type="match status" value="1"/>
</dbReference>
<dbReference type="SUPFAM" id="SSF141868">
    <property type="entry name" value="EAL domain-like"/>
    <property type="match status" value="1"/>
</dbReference>
<dbReference type="CDD" id="cd01949">
    <property type="entry name" value="GGDEF"/>
    <property type="match status" value="1"/>
</dbReference>
<dbReference type="GO" id="GO:0016301">
    <property type="term" value="F:kinase activity"/>
    <property type="evidence" value="ECO:0007669"/>
    <property type="project" value="UniProtKB-KW"/>
</dbReference>
<accession>A0A1X3FMR7</accession>
<evidence type="ECO:0000259" key="3">
    <source>
        <dbReference type="PROSITE" id="PS50883"/>
    </source>
</evidence>
<dbReference type="NCBIfam" id="TIGR00229">
    <property type="entry name" value="sensory_box"/>
    <property type="match status" value="1"/>
</dbReference>
<dbReference type="SMART" id="SM00052">
    <property type="entry name" value="EAL"/>
    <property type="match status" value="1"/>
</dbReference>
<dbReference type="SUPFAM" id="SSF55073">
    <property type="entry name" value="Nucleotide cyclase"/>
    <property type="match status" value="1"/>
</dbReference>
<feature type="domain" description="GGDEF" evidence="4">
    <location>
        <begin position="517"/>
        <end position="649"/>
    </location>
</feature>
<dbReference type="NCBIfam" id="TIGR00254">
    <property type="entry name" value="GGDEF"/>
    <property type="match status" value="1"/>
</dbReference>
<dbReference type="PROSITE" id="PS50887">
    <property type="entry name" value="GGDEF"/>
    <property type="match status" value="1"/>
</dbReference>
<dbReference type="AlphaFoldDB" id="A0A1X3FMR7"/>
<dbReference type="Gene3D" id="3.20.20.450">
    <property type="entry name" value="EAL domain"/>
    <property type="match status" value="1"/>
</dbReference>
<keyword evidence="1" id="KW-1133">Transmembrane helix</keyword>
<dbReference type="InterPro" id="IPR052155">
    <property type="entry name" value="Biofilm_reg_signaling"/>
</dbReference>
<dbReference type="CDD" id="cd00130">
    <property type="entry name" value="PAS"/>
    <property type="match status" value="1"/>
</dbReference>
<keyword evidence="1" id="KW-0472">Membrane</keyword>
<keyword evidence="1" id="KW-0812">Transmembrane</keyword>
<comment type="caution">
    <text evidence="5">The sequence shown here is derived from an EMBL/GenBank/DDBJ whole genome shotgun (WGS) entry which is preliminary data.</text>
</comment>
<dbReference type="Pfam" id="PF00990">
    <property type="entry name" value="GGDEF"/>
    <property type="match status" value="1"/>
</dbReference>
<dbReference type="EMBL" id="NAFI01000190">
    <property type="protein sequence ID" value="OSJ01518.1"/>
    <property type="molecule type" value="Genomic_DNA"/>
</dbReference>
<feature type="transmembrane region" description="Helical" evidence="1">
    <location>
        <begin position="299"/>
        <end position="318"/>
    </location>
</feature>
<dbReference type="Pfam" id="PF00563">
    <property type="entry name" value="EAL"/>
    <property type="match status" value="1"/>
</dbReference>
<dbReference type="InterPro" id="IPR035919">
    <property type="entry name" value="EAL_sf"/>
</dbReference>
<dbReference type="InterPro" id="IPR001633">
    <property type="entry name" value="EAL_dom"/>
</dbReference>
<feature type="domain" description="PAS" evidence="2">
    <location>
        <begin position="357"/>
        <end position="402"/>
    </location>
</feature>
<evidence type="ECO:0000256" key="1">
    <source>
        <dbReference type="SAM" id="Phobius"/>
    </source>
</evidence>
<dbReference type="InterPro" id="IPR000014">
    <property type="entry name" value="PAS"/>
</dbReference>
<dbReference type="InterPro" id="IPR035965">
    <property type="entry name" value="PAS-like_dom_sf"/>
</dbReference>
<dbReference type="PROSITE" id="PS50883">
    <property type="entry name" value="EAL"/>
    <property type="match status" value="1"/>
</dbReference>
<dbReference type="InterPro" id="IPR043128">
    <property type="entry name" value="Rev_trsase/Diguanyl_cyclase"/>
</dbReference>
<dbReference type="Pfam" id="PF13426">
    <property type="entry name" value="PAS_9"/>
    <property type="match status" value="1"/>
</dbReference>
<keyword evidence="5" id="KW-0808">Transferase</keyword>
<evidence type="ECO:0000313" key="6">
    <source>
        <dbReference type="Proteomes" id="UP000193553"/>
    </source>
</evidence>
<dbReference type="SUPFAM" id="SSF55785">
    <property type="entry name" value="PYP-like sensor domain (PAS domain)"/>
    <property type="match status" value="1"/>
</dbReference>
<dbReference type="SMART" id="SM00267">
    <property type="entry name" value="GGDEF"/>
    <property type="match status" value="1"/>
</dbReference>
<dbReference type="Proteomes" id="UP000193553">
    <property type="component" value="Unassembled WGS sequence"/>
</dbReference>
<dbReference type="InterPro" id="IPR000160">
    <property type="entry name" value="GGDEF_dom"/>
</dbReference>